<keyword evidence="2" id="KW-0378">Hydrolase</keyword>
<dbReference type="InterPro" id="IPR032506">
    <property type="entry name" value="SGSH_C"/>
</dbReference>
<evidence type="ECO:0000313" key="4">
    <source>
        <dbReference type="EMBL" id="CAI8035787.1"/>
    </source>
</evidence>
<evidence type="ECO:0000256" key="2">
    <source>
        <dbReference type="ARBA" id="ARBA00022801"/>
    </source>
</evidence>
<dbReference type="PANTHER" id="PTHR45953">
    <property type="entry name" value="IDURONATE 2-SULFATASE"/>
    <property type="match status" value="1"/>
</dbReference>
<keyword evidence="5" id="KW-1185">Reference proteome</keyword>
<evidence type="ECO:0000259" key="3">
    <source>
        <dbReference type="Pfam" id="PF16347"/>
    </source>
</evidence>
<protein>
    <submittedName>
        <fullName evidence="4">Choline-sulfatase</fullName>
    </submittedName>
</protein>
<dbReference type="SUPFAM" id="SSF53649">
    <property type="entry name" value="Alkaline phosphatase-like"/>
    <property type="match status" value="1"/>
</dbReference>
<dbReference type="GO" id="GO:0005737">
    <property type="term" value="C:cytoplasm"/>
    <property type="evidence" value="ECO:0007669"/>
    <property type="project" value="TreeGrafter"/>
</dbReference>
<dbReference type="Proteomes" id="UP001174909">
    <property type="component" value="Unassembled WGS sequence"/>
</dbReference>
<proteinExistence type="predicted"/>
<comment type="caution">
    <text evidence="4">The sequence shown here is derived from an EMBL/GenBank/DDBJ whole genome shotgun (WGS) entry which is preliminary data.</text>
</comment>
<evidence type="ECO:0000313" key="5">
    <source>
        <dbReference type="Proteomes" id="UP001174909"/>
    </source>
</evidence>
<reference evidence="4" key="1">
    <citation type="submission" date="2023-03" db="EMBL/GenBank/DDBJ databases">
        <authorList>
            <person name="Steffen K."/>
            <person name="Cardenas P."/>
        </authorList>
    </citation>
    <scope>NUCLEOTIDE SEQUENCE</scope>
</reference>
<dbReference type="Gene3D" id="3.40.720.10">
    <property type="entry name" value="Alkaline Phosphatase, subunit A"/>
    <property type="match status" value="1"/>
</dbReference>
<dbReference type="GO" id="GO:0008484">
    <property type="term" value="F:sulfuric ester hydrolase activity"/>
    <property type="evidence" value="ECO:0007669"/>
    <property type="project" value="TreeGrafter"/>
</dbReference>
<sequence length="266" mass="29792">MNCIQKTRCRFPLSFRDPLDGKPLSQARAKFQIPSTVTDDQFRRVIAYYYALITHIDIQVDRLLRALETQGIIQDTIVAFISDHGEMLGDHGFTEKCLMYEASVRVPCLLSWRGTLPAEARVKTPLGGVDLMPTLLALAGEEPPSPIDGRSVAAAILAGEEPTPQPVFAEIASNEAIYHGAQDPEQLAAHAMVYDGRWKYIRNRFDIDELYDLETDAEEMRNLAVQPEHRERVDSMRRQIAEMVCHTGPGPYDWCLSDGAMTAATQ</sequence>
<dbReference type="Pfam" id="PF16347">
    <property type="entry name" value="SGSH_C"/>
    <property type="match status" value="1"/>
</dbReference>
<keyword evidence="1" id="KW-0479">Metal-binding</keyword>
<name>A0AA35X2U6_GEOBA</name>
<dbReference type="GO" id="GO:0046872">
    <property type="term" value="F:metal ion binding"/>
    <property type="evidence" value="ECO:0007669"/>
    <property type="project" value="UniProtKB-KW"/>
</dbReference>
<feature type="domain" description="N-sulphoglucosamine sulphohydrolase C-terminal" evidence="3">
    <location>
        <begin position="89"/>
        <end position="243"/>
    </location>
</feature>
<organism evidence="4 5">
    <name type="scientific">Geodia barretti</name>
    <name type="common">Barrett's horny sponge</name>
    <dbReference type="NCBI Taxonomy" id="519541"/>
    <lineage>
        <taxon>Eukaryota</taxon>
        <taxon>Metazoa</taxon>
        <taxon>Porifera</taxon>
        <taxon>Demospongiae</taxon>
        <taxon>Heteroscleromorpha</taxon>
        <taxon>Tetractinellida</taxon>
        <taxon>Astrophorina</taxon>
        <taxon>Geodiidae</taxon>
        <taxon>Geodia</taxon>
    </lineage>
</organism>
<evidence type="ECO:0000256" key="1">
    <source>
        <dbReference type="ARBA" id="ARBA00022723"/>
    </source>
</evidence>
<dbReference type="AlphaFoldDB" id="A0AA35X2U6"/>
<accession>A0AA35X2U6</accession>
<gene>
    <name evidence="4" type="ORF">GBAR_LOCUS20066</name>
</gene>
<dbReference type="InterPro" id="IPR017850">
    <property type="entry name" value="Alkaline_phosphatase_core_sf"/>
</dbReference>
<dbReference type="EMBL" id="CASHTH010002825">
    <property type="protein sequence ID" value="CAI8035787.1"/>
    <property type="molecule type" value="Genomic_DNA"/>
</dbReference>
<dbReference type="PANTHER" id="PTHR45953:SF1">
    <property type="entry name" value="IDURONATE 2-SULFATASE"/>
    <property type="match status" value="1"/>
</dbReference>